<reference evidence="3" key="1">
    <citation type="journal article" date="2021" name="Nat. Commun.">
        <title>Genetic determinants of endophytism in the Arabidopsis root mycobiome.</title>
        <authorList>
            <person name="Mesny F."/>
            <person name="Miyauchi S."/>
            <person name="Thiergart T."/>
            <person name="Pickel B."/>
            <person name="Atanasova L."/>
            <person name="Karlsson M."/>
            <person name="Huettel B."/>
            <person name="Barry K.W."/>
            <person name="Haridas S."/>
            <person name="Chen C."/>
            <person name="Bauer D."/>
            <person name="Andreopoulos W."/>
            <person name="Pangilinan J."/>
            <person name="LaButti K."/>
            <person name="Riley R."/>
            <person name="Lipzen A."/>
            <person name="Clum A."/>
            <person name="Drula E."/>
            <person name="Henrissat B."/>
            <person name="Kohler A."/>
            <person name="Grigoriev I.V."/>
            <person name="Martin F.M."/>
            <person name="Hacquard S."/>
        </authorList>
    </citation>
    <scope>NUCLEOTIDE SEQUENCE</scope>
    <source>
        <strain evidence="3">MPI-CAGE-AT-0016</strain>
    </source>
</reference>
<comment type="caution">
    <text evidence="3">The sequence shown here is derived from an EMBL/GenBank/DDBJ whole genome shotgun (WGS) entry which is preliminary data.</text>
</comment>
<dbReference type="Proteomes" id="UP000813385">
    <property type="component" value="Unassembled WGS sequence"/>
</dbReference>
<accession>A0A8K0X2L3</accession>
<gene>
    <name evidence="3" type="ORF">B0T11DRAFT_105427</name>
</gene>
<feature type="chain" id="PRO_5035469938" description="Secreted protein" evidence="2">
    <location>
        <begin position="23"/>
        <end position="96"/>
    </location>
</feature>
<evidence type="ECO:0000313" key="4">
    <source>
        <dbReference type="Proteomes" id="UP000813385"/>
    </source>
</evidence>
<dbReference type="EMBL" id="JAGPXD010000004">
    <property type="protein sequence ID" value="KAH7358565.1"/>
    <property type="molecule type" value="Genomic_DNA"/>
</dbReference>
<keyword evidence="4" id="KW-1185">Reference proteome</keyword>
<evidence type="ECO:0000256" key="1">
    <source>
        <dbReference type="SAM" id="MobiDB-lite"/>
    </source>
</evidence>
<proteinExistence type="predicted"/>
<evidence type="ECO:0000313" key="3">
    <source>
        <dbReference type="EMBL" id="KAH7358565.1"/>
    </source>
</evidence>
<dbReference type="AlphaFoldDB" id="A0A8K0X2L3"/>
<evidence type="ECO:0000256" key="2">
    <source>
        <dbReference type="SAM" id="SignalP"/>
    </source>
</evidence>
<feature type="signal peptide" evidence="2">
    <location>
        <begin position="1"/>
        <end position="22"/>
    </location>
</feature>
<protein>
    <recommendedName>
        <fullName evidence="5">Secreted protein</fullName>
    </recommendedName>
</protein>
<organism evidence="3 4">
    <name type="scientific">Plectosphaerella cucumerina</name>
    <dbReference type="NCBI Taxonomy" id="40658"/>
    <lineage>
        <taxon>Eukaryota</taxon>
        <taxon>Fungi</taxon>
        <taxon>Dikarya</taxon>
        <taxon>Ascomycota</taxon>
        <taxon>Pezizomycotina</taxon>
        <taxon>Sordariomycetes</taxon>
        <taxon>Hypocreomycetidae</taxon>
        <taxon>Glomerellales</taxon>
        <taxon>Plectosphaerellaceae</taxon>
        <taxon>Plectosphaerella</taxon>
    </lineage>
</organism>
<evidence type="ECO:0008006" key="5">
    <source>
        <dbReference type="Google" id="ProtNLM"/>
    </source>
</evidence>
<sequence>MIHVSLLSLFFFICQRRRRSSGSRLGVRAAGPHHTDRHPFNERFVCQEWSTTRSSRSTAAAAAAPSQGGGAPHPRGRGNARGKTCDCRCLCKRTRG</sequence>
<name>A0A8K0X2L3_9PEZI</name>
<feature type="region of interest" description="Disordered" evidence="1">
    <location>
        <begin position="55"/>
        <end position="83"/>
    </location>
</feature>
<keyword evidence="2" id="KW-0732">Signal</keyword>
<feature type="compositionally biased region" description="Low complexity" evidence="1">
    <location>
        <begin position="55"/>
        <end position="64"/>
    </location>
</feature>